<dbReference type="EMBL" id="JAWSTH010000062">
    <property type="protein sequence ID" value="MDW5596699.1"/>
    <property type="molecule type" value="Genomic_DNA"/>
</dbReference>
<dbReference type="Pfam" id="PF00702">
    <property type="entry name" value="Hydrolase"/>
    <property type="match status" value="1"/>
</dbReference>
<dbReference type="SUPFAM" id="SSF56784">
    <property type="entry name" value="HAD-like"/>
    <property type="match status" value="1"/>
</dbReference>
<comment type="caution">
    <text evidence="1">The sequence shown here is derived from an EMBL/GenBank/DDBJ whole genome shotgun (WGS) entry which is preliminary data.</text>
</comment>
<dbReference type="Gene3D" id="3.40.50.1000">
    <property type="entry name" value="HAD superfamily/HAD-like"/>
    <property type="match status" value="1"/>
</dbReference>
<dbReference type="PANTHER" id="PTHR46649:SF5">
    <property type="entry name" value="F14L17.7 PROTEIN"/>
    <property type="match status" value="1"/>
</dbReference>
<reference evidence="2" key="1">
    <citation type="submission" date="2023-07" db="EMBL/GenBank/DDBJ databases">
        <title>Conexibacter stalactiti sp. nov., isolated from stalactites in a lava cave and emended description of the genus Conexibacter.</title>
        <authorList>
            <person name="Lee S.D."/>
        </authorList>
    </citation>
    <scope>NUCLEOTIDE SEQUENCE [LARGE SCALE GENOMIC DNA]</scope>
    <source>
        <strain evidence="2">KCTC 39840</strain>
    </source>
</reference>
<dbReference type="PANTHER" id="PTHR46649">
    <property type="match status" value="1"/>
</dbReference>
<dbReference type="InterPro" id="IPR006439">
    <property type="entry name" value="HAD-SF_hydro_IA"/>
</dbReference>
<dbReference type="InterPro" id="IPR036412">
    <property type="entry name" value="HAD-like_sf"/>
</dbReference>
<gene>
    <name evidence="1" type="ORF">R7226_20290</name>
</gene>
<proteinExistence type="predicted"/>
<dbReference type="GO" id="GO:0016787">
    <property type="term" value="F:hydrolase activity"/>
    <property type="evidence" value="ECO:0007669"/>
    <property type="project" value="UniProtKB-KW"/>
</dbReference>
<evidence type="ECO:0000313" key="1">
    <source>
        <dbReference type="EMBL" id="MDW5596699.1"/>
    </source>
</evidence>
<sequence>MTTAVTFDFWNTLMAEPPGLLKRLRREAVVAAAAELGGGISEAAIDRELAAAGAAHDRAWSTARPFDPAAEAARFGAALSHRDGASLAAAFLGSSAGARLTLAEGIAPVLRALRDRGVALAIVCDVGLTPSTLLRDALAREGLLELFGGWAFSDEVGCFKPAAAIFQHALDALGVGAAEAVHVGDLRRTDVAGARALGMATVRYRGVADDTSAAADADHVIDRHAQLIPLLG</sequence>
<dbReference type="PRINTS" id="PR00413">
    <property type="entry name" value="HADHALOGNASE"/>
</dbReference>
<accession>A0ABU4HV29</accession>
<protein>
    <submittedName>
        <fullName evidence="1">HAD family hydrolase</fullName>
    </submittedName>
</protein>
<keyword evidence="2" id="KW-1185">Reference proteome</keyword>
<dbReference type="Proteomes" id="UP001284601">
    <property type="component" value="Unassembled WGS sequence"/>
</dbReference>
<dbReference type="InterPro" id="IPR023214">
    <property type="entry name" value="HAD_sf"/>
</dbReference>
<dbReference type="RefSeq" id="WP_318599137.1">
    <property type="nucleotide sequence ID" value="NZ_JAWSTH010000062.1"/>
</dbReference>
<name>A0ABU4HV29_9ACTN</name>
<organism evidence="1 2">
    <name type="scientific">Conexibacter stalactiti</name>
    <dbReference type="NCBI Taxonomy" id="1940611"/>
    <lineage>
        <taxon>Bacteria</taxon>
        <taxon>Bacillati</taxon>
        <taxon>Actinomycetota</taxon>
        <taxon>Thermoleophilia</taxon>
        <taxon>Solirubrobacterales</taxon>
        <taxon>Conexibacteraceae</taxon>
        <taxon>Conexibacter</taxon>
    </lineage>
</organism>
<keyword evidence="1" id="KW-0378">Hydrolase</keyword>
<evidence type="ECO:0000313" key="2">
    <source>
        <dbReference type="Proteomes" id="UP001284601"/>
    </source>
</evidence>
<dbReference type="NCBIfam" id="TIGR01549">
    <property type="entry name" value="HAD-SF-IA-v1"/>
    <property type="match status" value="1"/>
</dbReference>
<dbReference type="Gene3D" id="1.10.150.400">
    <property type="match status" value="1"/>
</dbReference>